<name>A0A6M3LIH6_9ZZZZ</name>
<gene>
    <name evidence="1" type="ORF">MM415B03651_0010</name>
</gene>
<protein>
    <recommendedName>
        <fullName evidence="2">MYM-type domain-containing protein</fullName>
    </recommendedName>
</protein>
<reference evidence="1" key="1">
    <citation type="submission" date="2020-03" db="EMBL/GenBank/DDBJ databases">
        <title>The deep terrestrial virosphere.</title>
        <authorList>
            <person name="Holmfeldt K."/>
            <person name="Nilsson E."/>
            <person name="Simone D."/>
            <person name="Lopez-Fernandez M."/>
            <person name="Wu X."/>
            <person name="de Brujin I."/>
            <person name="Lundin D."/>
            <person name="Andersson A."/>
            <person name="Bertilsson S."/>
            <person name="Dopson M."/>
        </authorList>
    </citation>
    <scope>NUCLEOTIDE SEQUENCE</scope>
    <source>
        <strain evidence="1">MM415B03651</strain>
    </source>
</reference>
<accession>A0A6M3LIH6</accession>
<proteinExistence type="predicted"/>
<sequence>MSESDMLCKWCSGVVPRGCVIVIAPSPRGICKVMYFCDFTCLLNWAMENLRD</sequence>
<dbReference type="EMBL" id="MT143287">
    <property type="protein sequence ID" value="QJA95117.1"/>
    <property type="molecule type" value="Genomic_DNA"/>
</dbReference>
<dbReference type="AlphaFoldDB" id="A0A6M3LIH6"/>
<organism evidence="1">
    <name type="scientific">viral metagenome</name>
    <dbReference type="NCBI Taxonomy" id="1070528"/>
    <lineage>
        <taxon>unclassified sequences</taxon>
        <taxon>metagenomes</taxon>
        <taxon>organismal metagenomes</taxon>
    </lineage>
</organism>
<evidence type="ECO:0008006" key="2">
    <source>
        <dbReference type="Google" id="ProtNLM"/>
    </source>
</evidence>
<evidence type="ECO:0000313" key="1">
    <source>
        <dbReference type="EMBL" id="QJA95117.1"/>
    </source>
</evidence>